<organism evidence="2 3">
    <name type="scientific">Sphingomonas rustica</name>
    <dbReference type="NCBI Taxonomy" id="3103142"/>
    <lineage>
        <taxon>Bacteria</taxon>
        <taxon>Pseudomonadati</taxon>
        <taxon>Pseudomonadota</taxon>
        <taxon>Alphaproteobacteria</taxon>
        <taxon>Sphingomonadales</taxon>
        <taxon>Sphingomonadaceae</taxon>
        <taxon>Sphingomonas</taxon>
    </lineage>
</organism>
<keyword evidence="2" id="KW-0223">Dioxygenase</keyword>
<dbReference type="EMBL" id="JBDIZK010000002">
    <property type="protein sequence ID" value="MEN3746552.1"/>
    <property type="molecule type" value="Genomic_DNA"/>
</dbReference>
<dbReference type="PANTHER" id="PTHR20883">
    <property type="entry name" value="PHYTANOYL-COA DIOXYGENASE DOMAIN CONTAINING 1"/>
    <property type="match status" value="1"/>
</dbReference>
<accession>A0ABV0B4M1</accession>
<dbReference type="SUPFAM" id="SSF51197">
    <property type="entry name" value="Clavaminate synthase-like"/>
    <property type="match status" value="1"/>
</dbReference>
<dbReference type="RefSeq" id="WP_346245550.1">
    <property type="nucleotide sequence ID" value="NZ_JBDIZK010000002.1"/>
</dbReference>
<keyword evidence="3" id="KW-1185">Reference proteome</keyword>
<dbReference type="PANTHER" id="PTHR20883:SF49">
    <property type="entry name" value="PHYTANOYL-COA DIOXYGENASE"/>
    <property type="match status" value="1"/>
</dbReference>
<dbReference type="InterPro" id="IPR008775">
    <property type="entry name" value="Phytyl_CoA_dOase-like"/>
</dbReference>
<gene>
    <name evidence="2" type="ORF">TPR58_05190</name>
</gene>
<dbReference type="Proteomes" id="UP001427805">
    <property type="component" value="Unassembled WGS sequence"/>
</dbReference>
<protein>
    <submittedName>
        <fullName evidence="2">Phytanoyl-CoA dioxygenase family protein</fullName>
    </submittedName>
</protein>
<keyword evidence="2" id="KW-0560">Oxidoreductase</keyword>
<feature type="region of interest" description="Disordered" evidence="1">
    <location>
        <begin position="265"/>
        <end position="287"/>
    </location>
</feature>
<dbReference type="Pfam" id="PF05721">
    <property type="entry name" value="PhyH"/>
    <property type="match status" value="1"/>
</dbReference>
<evidence type="ECO:0000313" key="2">
    <source>
        <dbReference type="EMBL" id="MEN3746552.1"/>
    </source>
</evidence>
<proteinExistence type="predicted"/>
<name>A0ABV0B4M1_9SPHN</name>
<evidence type="ECO:0000313" key="3">
    <source>
        <dbReference type="Proteomes" id="UP001427805"/>
    </source>
</evidence>
<evidence type="ECO:0000256" key="1">
    <source>
        <dbReference type="SAM" id="MobiDB-lite"/>
    </source>
</evidence>
<comment type="caution">
    <text evidence="2">The sequence shown here is derived from an EMBL/GenBank/DDBJ whole genome shotgun (WGS) entry which is preliminary data.</text>
</comment>
<dbReference type="Gene3D" id="2.60.120.620">
    <property type="entry name" value="q2cbj1_9rhob like domain"/>
    <property type="match status" value="1"/>
</dbReference>
<dbReference type="GO" id="GO:0051213">
    <property type="term" value="F:dioxygenase activity"/>
    <property type="evidence" value="ECO:0007669"/>
    <property type="project" value="UniProtKB-KW"/>
</dbReference>
<reference evidence="2 3" key="1">
    <citation type="submission" date="2024-05" db="EMBL/GenBank/DDBJ databases">
        <title>Sphingomonas sp. HF-S3 16S ribosomal RNA gene Genome sequencing and assembly.</title>
        <authorList>
            <person name="Lee H."/>
        </authorList>
    </citation>
    <scope>NUCLEOTIDE SEQUENCE [LARGE SCALE GENOMIC DNA]</scope>
    <source>
        <strain evidence="2 3">HF-S3</strain>
    </source>
</reference>
<sequence>MMLADLPSLDSHYAIATQTIADFRRDGHLKLSGVFEREEIAAFRPALKDAVARSNADHHSMEQKVAGNGKNWMFVNNLWTLDPIARLFILAPRLGQIAADLMGVDAVRLFRDQSYFKGPGGANTPWHQDAYFMPLDSDQIVTMWIPLTDIVPELAPMSYVTGSHHHGFIGPSNGDDESMDAFEAEMRGRGLGIHNYQRLSAGDVAVHSAWTMHSSRSNTADQLREAIVIVFFADGARLSAERPMTRDAPPQEFFARLIRKQNRETSLPGLQPGDLAAGDMTPLVFSR</sequence>